<protein>
    <submittedName>
        <fullName evidence="1">Uncharacterized protein</fullName>
    </submittedName>
</protein>
<dbReference type="EMBL" id="JACFYF010000001">
    <property type="protein sequence ID" value="MBA5761110.1"/>
    <property type="molecule type" value="Genomic_DNA"/>
</dbReference>
<dbReference type="Proteomes" id="UP000571701">
    <property type="component" value="Unassembled WGS sequence"/>
</dbReference>
<reference evidence="1 2" key="1">
    <citation type="submission" date="2020-07" db="EMBL/GenBank/DDBJ databases">
        <title>Vibrio marinisediminis sp. nov., isolated from marine sediment.</title>
        <authorList>
            <person name="Ji X."/>
        </authorList>
    </citation>
    <scope>NUCLEOTIDE SEQUENCE [LARGE SCALE GENOMIC DNA]</scope>
    <source>
        <strain evidence="1 2">404</strain>
    </source>
</reference>
<sequence length="364" mass="42511">MSKKRDTILWVNHAVSYFKNQGKAQKDMADILGLEESRISEMKTGKSLLSASQKRTIIEICGAPRRDPGRFEIALCYNNLDYFFSSFCDLMENRYLRNLIVFFQNKENQTNLLSHCIPMEDMEGNYNETITLSDIDTLVRHDELNEIFQRYQMWLQNIDGSERPDMSLLIDRISVDDKNSFHLLYQLWFIIQRCPTFALSNAKPFNLSPVIHTEEIILTGKKVLLIENNGKLNPINQPIIERFGSHEHCPSNEFIKHDCWHSVHCELYLSEDMNYHLTIQLSNDYCIDYFPYEDDINNTNELDYEVHVKENDLLVVIENINSMELFSIIEDVRKWCALSIDNHLKLKKNIARAGGYIPGARVLV</sequence>
<dbReference type="RefSeq" id="WP_182106016.1">
    <property type="nucleotide sequence ID" value="NZ_JACFYF010000001.1"/>
</dbReference>
<organism evidence="1 2">
    <name type="scientific">Vibrio marinisediminis</name>
    <dbReference type="NCBI Taxonomy" id="2758441"/>
    <lineage>
        <taxon>Bacteria</taxon>
        <taxon>Pseudomonadati</taxon>
        <taxon>Pseudomonadota</taxon>
        <taxon>Gammaproteobacteria</taxon>
        <taxon>Vibrionales</taxon>
        <taxon>Vibrionaceae</taxon>
        <taxon>Vibrio</taxon>
    </lineage>
</organism>
<evidence type="ECO:0000313" key="2">
    <source>
        <dbReference type="Proteomes" id="UP000571701"/>
    </source>
</evidence>
<gene>
    <name evidence="1" type="ORF">H2O73_02050</name>
</gene>
<keyword evidence="2" id="KW-1185">Reference proteome</keyword>
<accession>A0A7W2IS93</accession>
<comment type="caution">
    <text evidence="1">The sequence shown here is derived from an EMBL/GenBank/DDBJ whole genome shotgun (WGS) entry which is preliminary data.</text>
</comment>
<dbReference type="AlphaFoldDB" id="A0A7W2IS93"/>
<name>A0A7W2IS93_9VIBR</name>
<evidence type="ECO:0000313" key="1">
    <source>
        <dbReference type="EMBL" id="MBA5761110.1"/>
    </source>
</evidence>
<proteinExistence type="predicted"/>